<accession>T1K483</accession>
<evidence type="ECO:0000313" key="1">
    <source>
        <dbReference type="EnsemblMetazoa" id="tetur05g01670.1"/>
    </source>
</evidence>
<sequence>MDLTRAGFNPNATCGDLVDVGPENLLVQGM</sequence>
<reference evidence="2" key="1">
    <citation type="submission" date="2011-08" db="EMBL/GenBank/DDBJ databases">
        <authorList>
            <person name="Rombauts S."/>
        </authorList>
    </citation>
    <scope>NUCLEOTIDE SEQUENCE</scope>
    <source>
        <strain evidence="2">London</strain>
    </source>
</reference>
<protein>
    <submittedName>
        <fullName evidence="1">Uncharacterized protein</fullName>
    </submittedName>
</protein>
<dbReference type="EnsemblMetazoa" id="tetur05g01670.1">
    <property type="protein sequence ID" value="tetur05g01670.1"/>
    <property type="gene ID" value="tetur05g01670"/>
</dbReference>
<dbReference type="AlphaFoldDB" id="T1K483"/>
<dbReference type="Proteomes" id="UP000015104">
    <property type="component" value="Unassembled WGS sequence"/>
</dbReference>
<name>T1K483_TETUR</name>
<keyword evidence="2" id="KW-1185">Reference proteome</keyword>
<organism evidence="1 2">
    <name type="scientific">Tetranychus urticae</name>
    <name type="common">Two-spotted spider mite</name>
    <dbReference type="NCBI Taxonomy" id="32264"/>
    <lineage>
        <taxon>Eukaryota</taxon>
        <taxon>Metazoa</taxon>
        <taxon>Ecdysozoa</taxon>
        <taxon>Arthropoda</taxon>
        <taxon>Chelicerata</taxon>
        <taxon>Arachnida</taxon>
        <taxon>Acari</taxon>
        <taxon>Acariformes</taxon>
        <taxon>Trombidiformes</taxon>
        <taxon>Prostigmata</taxon>
        <taxon>Eleutherengona</taxon>
        <taxon>Raphignathae</taxon>
        <taxon>Tetranychoidea</taxon>
        <taxon>Tetranychidae</taxon>
        <taxon>Tetranychus</taxon>
    </lineage>
</organism>
<dbReference type="EMBL" id="CAEY01001565">
    <property type="status" value="NOT_ANNOTATED_CDS"/>
    <property type="molecule type" value="Genomic_DNA"/>
</dbReference>
<evidence type="ECO:0000313" key="2">
    <source>
        <dbReference type="Proteomes" id="UP000015104"/>
    </source>
</evidence>
<proteinExistence type="predicted"/>
<reference evidence="1" key="2">
    <citation type="submission" date="2015-06" db="UniProtKB">
        <authorList>
            <consortium name="EnsemblMetazoa"/>
        </authorList>
    </citation>
    <scope>IDENTIFICATION</scope>
</reference>
<dbReference type="HOGENOM" id="CLU_3406770_0_0_1"/>